<dbReference type="EMBL" id="BMAO01002179">
    <property type="protein sequence ID" value="GFQ78878.1"/>
    <property type="molecule type" value="Genomic_DNA"/>
</dbReference>
<protein>
    <submittedName>
        <fullName evidence="1">Uncharacterized protein</fullName>
    </submittedName>
</protein>
<reference evidence="1" key="1">
    <citation type="submission" date="2020-07" db="EMBL/GenBank/DDBJ databases">
        <title>Multicomponent nature underlies the extraordinary mechanical properties of spider dragline silk.</title>
        <authorList>
            <person name="Kono N."/>
            <person name="Nakamura H."/>
            <person name="Mori M."/>
            <person name="Yoshida Y."/>
            <person name="Ohtoshi R."/>
            <person name="Malay A.D."/>
            <person name="Moran D.A.P."/>
            <person name="Tomita M."/>
            <person name="Numata K."/>
            <person name="Arakawa K."/>
        </authorList>
    </citation>
    <scope>NUCLEOTIDE SEQUENCE</scope>
</reference>
<comment type="caution">
    <text evidence="1">The sequence shown here is derived from an EMBL/GenBank/DDBJ whole genome shotgun (WGS) entry which is preliminary data.</text>
</comment>
<name>A0A8X6FFN0_TRICU</name>
<evidence type="ECO:0000313" key="1">
    <source>
        <dbReference type="EMBL" id="GFQ78878.1"/>
    </source>
</evidence>
<dbReference type="AlphaFoldDB" id="A0A8X6FFN0"/>
<accession>A0A8X6FFN0</accession>
<sequence length="66" mass="7011">MVEFLEHVGDATDCSVGGAASIGFDLRPVDTFPPSGQQPALQNAKSHDSKEEHFFKGGFGIFKSGI</sequence>
<proteinExistence type="predicted"/>
<keyword evidence="2" id="KW-1185">Reference proteome</keyword>
<gene>
    <name evidence="1" type="ORF">TNCT_574731</name>
</gene>
<evidence type="ECO:0000313" key="2">
    <source>
        <dbReference type="Proteomes" id="UP000887116"/>
    </source>
</evidence>
<dbReference type="Proteomes" id="UP000887116">
    <property type="component" value="Unassembled WGS sequence"/>
</dbReference>
<organism evidence="1 2">
    <name type="scientific">Trichonephila clavata</name>
    <name type="common">Joro spider</name>
    <name type="synonym">Nephila clavata</name>
    <dbReference type="NCBI Taxonomy" id="2740835"/>
    <lineage>
        <taxon>Eukaryota</taxon>
        <taxon>Metazoa</taxon>
        <taxon>Ecdysozoa</taxon>
        <taxon>Arthropoda</taxon>
        <taxon>Chelicerata</taxon>
        <taxon>Arachnida</taxon>
        <taxon>Araneae</taxon>
        <taxon>Araneomorphae</taxon>
        <taxon>Entelegynae</taxon>
        <taxon>Araneoidea</taxon>
        <taxon>Nephilidae</taxon>
        <taxon>Trichonephila</taxon>
    </lineage>
</organism>